<keyword evidence="2" id="KW-0479">Metal-binding</keyword>
<dbReference type="Gene3D" id="1.20.5.1300">
    <property type="match status" value="1"/>
</dbReference>
<dbReference type="Gene3D" id="3.40.50.1980">
    <property type="entry name" value="Nitrogenase molybdenum iron protein domain"/>
    <property type="match status" value="2"/>
</dbReference>
<dbReference type="InterPro" id="IPR012131">
    <property type="entry name" value="Hstdl_DH"/>
</dbReference>
<evidence type="ECO:0000256" key="3">
    <source>
        <dbReference type="ARBA" id="ARBA00022833"/>
    </source>
</evidence>
<dbReference type="PANTHER" id="PTHR21256">
    <property type="entry name" value="HISTIDINOL DEHYDROGENASE HDH"/>
    <property type="match status" value="1"/>
</dbReference>
<dbReference type="PROSITE" id="PS00611">
    <property type="entry name" value="HISOL_DEHYDROGENASE"/>
    <property type="match status" value="1"/>
</dbReference>
<organism evidence="5">
    <name type="scientific">marine sediment metagenome</name>
    <dbReference type="NCBI Taxonomy" id="412755"/>
    <lineage>
        <taxon>unclassified sequences</taxon>
        <taxon>metagenomes</taxon>
        <taxon>ecological metagenomes</taxon>
    </lineage>
</organism>
<dbReference type="SUPFAM" id="SSF53720">
    <property type="entry name" value="ALDH-like"/>
    <property type="match status" value="1"/>
</dbReference>
<gene>
    <name evidence="5" type="ORF">S01H4_04202</name>
</gene>
<dbReference type="CDD" id="cd06572">
    <property type="entry name" value="Histidinol_dh"/>
    <property type="match status" value="1"/>
</dbReference>
<dbReference type="FunFam" id="3.40.50.1980:FF:000001">
    <property type="entry name" value="Histidinol dehydrogenase"/>
    <property type="match status" value="1"/>
</dbReference>
<dbReference type="InterPro" id="IPR001692">
    <property type="entry name" value="Histidinol_DH_CS"/>
</dbReference>
<dbReference type="GO" id="GO:0051287">
    <property type="term" value="F:NAD binding"/>
    <property type="evidence" value="ECO:0007669"/>
    <property type="project" value="InterPro"/>
</dbReference>
<reference evidence="5" key="1">
    <citation type="journal article" date="2014" name="Front. Microbiol.">
        <title>High frequency of phylogenetically diverse reductive dehalogenase-homologous genes in deep subseafloor sedimentary metagenomes.</title>
        <authorList>
            <person name="Kawai M."/>
            <person name="Futagami T."/>
            <person name="Toyoda A."/>
            <person name="Takaki Y."/>
            <person name="Nishi S."/>
            <person name="Hori S."/>
            <person name="Arai W."/>
            <person name="Tsubouchi T."/>
            <person name="Morono Y."/>
            <person name="Uchiyama I."/>
            <person name="Ito T."/>
            <person name="Fujiyama A."/>
            <person name="Inagaki F."/>
            <person name="Takami H."/>
        </authorList>
    </citation>
    <scope>NUCLEOTIDE SEQUENCE</scope>
    <source>
        <strain evidence="5">Expedition CK06-06</strain>
    </source>
</reference>
<dbReference type="NCBIfam" id="TIGR00069">
    <property type="entry name" value="hisD"/>
    <property type="match status" value="1"/>
</dbReference>
<dbReference type="EMBL" id="BART01001106">
    <property type="protein sequence ID" value="GAG62358.1"/>
    <property type="molecule type" value="Genomic_DNA"/>
</dbReference>
<keyword evidence="3" id="KW-0862">Zinc</keyword>
<dbReference type="PANTHER" id="PTHR21256:SF2">
    <property type="entry name" value="HISTIDINE BIOSYNTHESIS TRIFUNCTIONAL PROTEIN"/>
    <property type="match status" value="1"/>
</dbReference>
<evidence type="ECO:0008006" key="6">
    <source>
        <dbReference type="Google" id="ProtNLM"/>
    </source>
</evidence>
<dbReference type="AlphaFoldDB" id="X0ZPN1"/>
<comment type="caution">
    <text evidence="5">The sequence shown here is derived from an EMBL/GenBank/DDBJ whole genome shotgun (WGS) entry which is preliminary data.</text>
</comment>
<evidence type="ECO:0000313" key="5">
    <source>
        <dbReference type="EMBL" id="GAG62358.1"/>
    </source>
</evidence>
<dbReference type="GO" id="GO:0000105">
    <property type="term" value="P:L-histidine biosynthetic process"/>
    <property type="evidence" value="ECO:0007669"/>
    <property type="project" value="TreeGrafter"/>
</dbReference>
<sequence length="293" mass="32413">MAGVKEIVICTPPQPDGNIDQILLYLCGRLKIKEVYKIGGAQAIAVLTYGTESIKKVDKIAGPGNVYVTTAKKKVFGDVGIDSLAGPSDVAILADDSANPDFIAADMISQAEHDPDSRSILLSSSPDMAKKVIEKIYEHLDSLLKEYGNRVNIEIILKSLKKNCKIIFIKEKDRLVEICNMIAPEHLEIMVKDAKKVLRKIKNAGAIFIGGYCPAAVGDYMGGTNHVIPTNGNTRFSSPLGAYDFLKRSSVTFYSKDALRKEKKFIEILSEFEKLFAHQNSVRLRFKNMKDIK</sequence>
<evidence type="ECO:0000256" key="1">
    <source>
        <dbReference type="ARBA" id="ARBA00001947"/>
    </source>
</evidence>
<comment type="cofactor">
    <cofactor evidence="1">
        <name>Zn(2+)</name>
        <dbReference type="ChEBI" id="CHEBI:29105"/>
    </cofactor>
</comment>
<dbReference type="GO" id="GO:0046872">
    <property type="term" value="F:metal ion binding"/>
    <property type="evidence" value="ECO:0007669"/>
    <property type="project" value="UniProtKB-KW"/>
</dbReference>
<dbReference type="PRINTS" id="PR00083">
    <property type="entry name" value="HOLDHDRGNASE"/>
</dbReference>
<dbReference type="GO" id="GO:0005829">
    <property type="term" value="C:cytosol"/>
    <property type="evidence" value="ECO:0007669"/>
    <property type="project" value="TreeGrafter"/>
</dbReference>
<evidence type="ECO:0000256" key="2">
    <source>
        <dbReference type="ARBA" id="ARBA00022723"/>
    </source>
</evidence>
<dbReference type="Pfam" id="PF00815">
    <property type="entry name" value="Histidinol_dh"/>
    <property type="match status" value="1"/>
</dbReference>
<proteinExistence type="predicted"/>
<name>X0ZPN1_9ZZZZ</name>
<evidence type="ECO:0000256" key="4">
    <source>
        <dbReference type="ARBA" id="ARBA00023002"/>
    </source>
</evidence>
<dbReference type="GO" id="GO:0004399">
    <property type="term" value="F:histidinol dehydrogenase activity"/>
    <property type="evidence" value="ECO:0007669"/>
    <property type="project" value="UniProtKB-ARBA"/>
</dbReference>
<accession>X0ZPN1</accession>
<keyword evidence="4" id="KW-0560">Oxidoreductase</keyword>
<protein>
    <recommendedName>
        <fullName evidence="6">Histidinol dehydrogenase</fullName>
    </recommendedName>
</protein>
<dbReference type="InterPro" id="IPR016161">
    <property type="entry name" value="Ald_DH/histidinol_DH"/>
</dbReference>